<dbReference type="Proteomes" id="UP001272325">
    <property type="component" value="Unassembled WGS sequence"/>
</dbReference>
<protein>
    <submittedName>
        <fullName evidence="1">Uncharacterized protein</fullName>
    </submittedName>
</protein>
<evidence type="ECO:0000313" key="2">
    <source>
        <dbReference type="Proteomes" id="UP001272325"/>
    </source>
</evidence>
<accession>A0ABU4IL11</accession>
<sequence length="104" mass="11110">MTPQKLRTTAPAFIVKSSQTSEQIAMCISEQWKNATVIGSSPIVSNKKPQTGYTVQLFIGGNLSHMADVASSIGENEQSMTTVFSNVFAIGETPSLKAALNCQN</sequence>
<reference evidence="1 2" key="1">
    <citation type="submission" date="2023-11" db="EMBL/GenBank/DDBJ databases">
        <title>Plant-associative lifestyle of Vibrio porteresiae and its evolutionary dynamics.</title>
        <authorList>
            <person name="Rameshkumar N."/>
            <person name="Kirti K."/>
        </authorList>
    </citation>
    <scope>NUCLEOTIDE SEQUENCE [LARGE SCALE GENOMIC DNA]</scope>
    <source>
        <strain evidence="1 2">MSSRF60</strain>
    </source>
</reference>
<evidence type="ECO:0000313" key="1">
    <source>
        <dbReference type="EMBL" id="MDW6019243.1"/>
    </source>
</evidence>
<comment type="caution">
    <text evidence="1">The sequence shown here is derived from an EMBL/GenBank/DDBJ whole genome shotgun (WGS) entry which is preliminary data.</text>
</comment>
<keyword evidence="2" id="KW-1185">Reference proteome</keyword>
<proteinExistence type="predicted"/>
<gene>
    <name evidence="1" type="ORF">SBW85_16210</name>
</gene>
<dbReference type="RefSeq" id="WP_171139010.1">
    <property type="nucleotide sequence ID" value="NZ_AP024894.1"/>
</dbReference>
<organism evidence="1 2">
    <name type="scientific">Vibrio plantisponsor</name>
    <dbReference type="NCBI Taxonomy" id="664643"/>
    <lineage>
        <taxon>Bacteria</taxon>
        <taxon>Pseudomonadati</taxon>
        <taxon>Pseudomonadota</taxon>
        <taxon>Gammaproteobacteria</taxon>
        <taxon>Vibrionales</taxon>
        <taxon>Vibrionaceae</taxon>
        <taxon>Vibrio</taxon>
    </lineage>
</organism>
<dbReference type="EMBL" id="JAWRCN010000002">
    <property type="protein sequence ID" value="MDW6019243.1"/>
    <property type="molecule type" value="Genomic_DNA"/>
</dbReference>
<name>A0ABU4IL11_9VIBR</name>